<keyword evidence="3" id="KW-0274">FAD</keyword>
<dbReference type="Proteomes" id="UP001381003">
    <property type="component" value="Chromosome"/>
</dbReference>
<dbReference type="Gene3D" id="2.40.110.10">
    <property type="entry name" value="Butyryl-CoA Dehydrogenase, subunit A, domain 2"/>
    <property type="match status" value="1"/>
</dbReference>
<evidence type="ECO:0000256" key="3">
    <source>
        <dbReference type="ARBA" id="ARBA00022827"/>
    </source>
</evidence>
<dbReference type="SUPFAM" id="SSF47203">
    <property type="entry name" value="Acyl-CoA dehydrogenase C-terminal domain-like"/>
    <property type="match status" value="1"/>
</dbReference>
<dbReference type="InterPro" id="IPR036250">
    <property type="entry name" value="AcylCo_DH-like_C"/>
</dbReference>
<protein>
    <submittedName>
        <fullName evidence="6">Acyl-CoA/acyl-ACP dehydrogenase</fullName>
    </submittedName>
</protein>
<keyword evidence="7" id="KW-1185">Reference proteome</keyword>
<name>A0ABZ2FFI3_9MICO</name>
<evidence type="ECO:0000256" key="1">
    <source>
        <dbReference type="ARBA" id="ARBA00009347"/>
    </source>
</evidence>
<sequence length="348" mass="36688">MVQDGLWHDDVVRLAEEGEPSDLLGPIGASVPTTRRTQPLLTWAQDLGYSIPDPGAGGTRVRWEVLATVAARDLVAARVLEPHLDALAILREAGDVEGPAGATWGVWAAEGPGVRLEASQDDDGWVLDGVKPWCSLAGDVSAGLVTAWVDERRRGLFAVGTRDPGFSADASAWRPSGLAEVATATVAMRGVAARPVGGPGWYLARPGFAWGGIGVAAVWFGASVALARRLLLETTRRAPDHIALLHLGELDARLTAARVLLAHAAQLVDAGRAEGAAGAHLAARVRHVVADAAEEVLTRTAHGLGPGPLSQEPEHAWRVADLSLYLRQHHAERDAVALGRMVVPARSR</sequence>
<keyword evidence="4" id="KW-0812">Transmembrane</keyword>
<dbReference type="InterPro" id="IPR046373">
    <property type="entry name" value="Acyl-CoA_Oxase/DH_mid-dom_sf"/>
</dbReference>
<evidence type="ECO:0000313" key="6">
    <source>
        <dbReference type="EMBL" id="WWF05270.1"/>
    </source>
</evidence>
<keyword evidence="2" id="KW-0285">Flavoprotein</keyword>
<evidence type="ECO:0000259" key="5">
    <source>
        <dbReference type="Pfam" id="PF00441"/>
    </source>
</evidence>
<dbReference type="InterPro" id="IPR009100">
    <property type="entry name" value="AcylCoA_DH/oxidase_NM_dom_sf"/>
</dbReference>
<evidence type="ECO:0000256" key="4">
    <source>
        <dbReference type="SAM" id="Phobius"/>
    </source>
</evidence>
<feature type="transmembrane region" description="Helical" evidence="4">
    <location>
        <begin position="208"/>
        <end position="227"/>
    </location>
</feature>
<organism evidence="6 7">
    <name type="scientific">Janibacter terrae</name>
    <dbReference type="NCBI Taxonomy" id="103817"/>
    <lineage>
        <taxon>Bacteria</taxon>
        <taxon>Bacillati</taxon>
        <taxon>Actinomycetota</taxon>
        <taxon>Actinomycetes</taxon>
        <taxon>Micrococcales</taxon>
        <taxon>Intrasporangiaceae</taxon>
        <taxon>Janibacter</taxon>
    </lineage>
</organism>
<reference evidence="6 7" key="1">
    <citation type="submission" date="2022-09" db="EMBL/GenBank/DDBJ databases">
        <title>Complete genome sequence of Janibacter terrae strain COS04-44, PCL-degrading bacteria isolated from oil spilled coast.</title>
        <authorList>
            <person name="Park H."/>
            <person name="Kim J.Y."/>
            <person name="An S.H."/>
            <person name="Lee C.M."/>
            <person name="Weon H.-Y."/>
        </authorList>
    </citation>
    <scope>NUCLEOTIDE SEQUENCE [LARGE SCALE GENOMIC DNA]</scope>
    <source>
        <strain evidence="6 7">COS04-44</strain>
    </source>
</reference>
<keyword evidence="4" id="KW-1133">Transmembrane helix</keyword>
<accession>A0ABZ2FFI3</accession>
<dbReference type="InterPro" id="IPR009075">
    <property type="entry name" value="AcylCo_DH/oxidase_C"/>
</dbReference>
<proteinExistence type="inferred from homology"/>
<feature type="domain" description="Acyl-CoA dehydrogenase/oxidase C-terminal" evidence="5">
    <location>
        <begin position="204"/>
        <end position="301"/>
    </location>
</feature>
<evidence type="ECO:0000256" key="2">
    <source>
        <dbReference type="ARBA" id="ARBA00022630"/>
    </source>
</evidence>
<gene>
    <name evidence="6" type="ORF">N5P18_16710</name>
</gene>
<evidence type="ECO:0000313" key="7">
    <source>
        <dbReference type="Proteomes" id="UP001381003"/>
    </source>
</evidence>
<keyword evidence="4" id="KW-0472">Membrane</keyword>
<dbReference type="Pfam" id="PF00441">
    <property type="entry name" value="Acyl-CoA_dh_1"/>
    <property type="match status" value="1"/>
</dbReference>
<dbReference type="RefSeq" id="WP_338538303.1">
    <property type="nucleotide sequence ID" value="NZ_CP104874.1"/>
</dbReference>
<comment type="similarity">
    <text evidence="1">Belongs to the acyl-CoA dehydrogenase family.</text>
</comment>
<dbReference type="SUPFAM" id="SSF56645">
    <property type="entry name" value="Acyl-CoA dehydrogenase NM domain-like"/>
    <property type="match status" value="1"/>
</dbReference>
<dbReference type="EMBL" id="CP104874">
    <property type="protein sequence ID" value="WWF05270.1"/>
    <property type="molecule type" value="Genomic_DNA"/>
</dbReference>